<feature type="non-terminal residue" evidence="1">
    <location>
        <position position="202"/>
    </location>
</feature>
<protein>
    <recommendedName>
        <fullName evidence="2">Lipoprotein</fullName>
    </recommendedName>
</protein>
<dbReference type="AlphaFoldDB" id="K1U8P5"/>
<dbReference type="Pfam" id="PF16120">
    <property type="entry name" value="DUF4836"/>
    <property type="match status" value="1"/>
</dbReference>
<dbReference type="EMBL" id="AJWY01003681">
    <property type="protein sequence ID" value="EKC74635.1"/>
    <property type="molecule type" value="Genomic_DNA"/>
</dbReference>
<gene>
    <name evidence="1" type="ORF">LEA_05648</name>
</gene>
<organism evidence="1">
    <name type="scientific">human gut metagenome</name>
    <dbReference type="NCBI Taxonomy" id="408170"/>
    <lineage>
        <taxon>unclassified sequences</taxon>
        <taxon>metagenomes</taxon>
        <taxon>organismal metagenomes</taxon>
    </lineage>
</organism>
<evidence type="ECO:0008006" key="2">
    <source>
        <dbReference type="Google" id="ProtNLM"/>
    </source>
</evidence>
<name>K1U8P5_9ZZZZ</name>
<reference evidence="1" key="1">
    <citation type="journal article" date="2013" name="Environ. Microbiol.">
        <title>Microbiota from the distal guts of lean and obese adolescents exhibit partial functional redundancy besides clear differences in community structure.</title>
        <authorList>
            <person name="Ferrer M."/>
            <person name="Ruiz A."/>
            <person name="Lanza F."/>
            <person name="Haange S.B."/>
            <person name="Oberbach A."/>
            <person name="Till H."/>
            <person name="Bargiela R."/>
            <person name="Campoy C."/>
            <person name="Segura M.T."/>
            <person name="Richter M."/>
            <person name="von Bergen M."/>
            <person name="Seifert J."/>
            <person name="Suarez A."/>
        </authorList>
    </citation>
    <scope>NUCLEOTIDE SEQUENCE</scope>
</reference>
<proteinExistence type="predicted"/>
<accession>K1U8P5</accession>
<dbReference type="PROSITE" id="PS51257">
    <property type="entry name" value="PROKAR_LIPOPROTEIN"/>
    <property type="match status" value="1"/>
</dbReference>
<sequence>MKQFFTLFKGACLATVALLTVACGGGADYRSALPADAFMTLSFNPAALSEKSNAGAFADSELFARINEELAGVESLSAEQKEYYLSLLKNPAETGVDMDRDSYMFFTLEGENPAQPTGRGGLLLPLADRAKFDAFIAQVNAVSGLEVEQSGTISYVRVGEQSDVSVVCAFNEAACMLFVSQENPEECLSRVKDLFAQKTDKS</sequence>
<comment type="caution">
    <text evidence="1">The sequence shown here is derived from an EMBL/GenBank/DDBJ whole genome shotgun (WGS) entry which is preliminary data.</text>
</comment>
<dbReference type="InterPro" id="IPR032276">
    <property type="entry name" value="DUF4836"/>
</dbReference>
<evidence type="ECO:0000313" key="1">
    <source>
        <dbReference type="EMBL" id="EKC74635.1"/>
    </source>
</evidence>